<evidence type="ECO:0000313" key="8">
    <source>
        <dbReference type="Proteomes" id="UP001341840"/>
    </source>
</evidence>
<evidence type="ECO:0000256" key="4">
    <source>
        <dbReference type="PROSITE-ProRule" id="PRU01343"/>
    </source>
</evidence>
<evidence type="ECO:0000259" key="6">
    <source>
        <dbReference type="PROSITE" id="PS51999"/>
    </source>
</evidence>
<keyword evidence="8" id="KW-1185">Reference proteome</keyword>
<keyword evidence="5" id="KW-0472">Membrane</keyword>
<comment type="caution">
    <text evidence="7">The sequence shown here is derived from an EMBL/GenBank/DDBJ whole genome shotgun (WGS) entry which is preliminary data.</text>
</comment>
<dbReference type="PROSITE" id="PS51999">
    <property type="entry name" value="ZF_GRF"/>
    <property type="match status" value="1"/>
</dbReference>
<evidence type="ECO:0000256" key="3">
    <source>
        <dbReference type="ARBA" id="ARBA00022833"/>
    </source>
</evidence>
<dbReference type="Proteomes" id="UP001341840">
    <property type="component" value="Unassembled WGS sequence"/>
</dbReference>
<dbReference type="InterPro" id="IPR010666">
    <property type="entry name" value="Znf_GRF"/>
</dbReference>
<organism evidence="7 8">
    <name type="scientific">Stylosanthes scabra</name>
    <dbReference type="NCBI Taxonomy" id="79078"/>
    <lineage>
        <taxon>Eukaryota</taxon>
        <taxon>Viridiplantae</taxon>
        <taxon>Streptophyta</taxon>
        <taxon>Embryophyta</taxon>
        <taxon>Tracheophyta</taxon>
        <taxon>Spermatophyta</taxon>
        <taxon>Magnoliopsida</taxon>
        <taxon>eudicotyledons</taxon>
        <taxon>Gunneridae</taxon>
        <taxon>Pentapetalae</taxon>
        <taxon>rosids</taxon>
        <taxon>fabids</taxon>
        <taxon>Fabales</taxon>
        <taxon>Fabaceae</taxon>
        <taxon>Papilionoideae</taxon>
        <taxon>50 kb inversion clade</taxon>
        <taxon>dalbergioids sensu lato</taxon>
        <taxon>Dalbergieae</taxon>
        <taxon>Pterocarpus clade</taxon>
        <taxon>Stylosanthes</taxon>
    </lineage>
</organism>
<evidence type="ECO:0000256" key="2">
    <source>
        <dbReference type="ARBA" id="ARBA00022771"/>
    </source>
</evidence>
<reference evidence="7 8" key="1">
    <citation type="journal article" date="2023" name="Plants (Basel)">
        <title>Bridging the Gap: Combining Genomics and Transcriptomics Approaches to Understand Stylosanthes scabra, an Orphan Legume from the Brazilian Caatinga.</title>
        <authorList>
            <person name="Ferreira-Neto J.R.C."/>
            <person name="da Silva M.D."/>
            <person name="Binneck E."/>
            <person name="de Melo N.F."/>
            <person name="da Silva R.H."/>
            <person name="de Melo A.L.T.M."/>
            <person name="Pandolfi V."/>
            <person name="Bustamante F.O."/>
            <person name="Brasileiro-Vidal A.C."/>
            <person name="Benko-Iseppon A.M."/>
        </authorList>
    </citation>
    <scope>NUCLEOTIDE SEQUENCE [LARGE SCALE GENOMIC DNA]</scope>
    <source>
        <tissue evidence="7">Leaves</tissue>
    </source>
</reference>
<evidence type="ECO:0000313" key="7">
    <source>
        <dbReference type="EMBL" id="MED6212936.1"/>
    </source>
</evidence>
<keyword evidence="2 4" id="KW-0863">Zinc-finger</keyword>
<feature type="domain" description="GRF-type" evidence="6">
    <location>
        <begin position="26"/>
        <end position="68"/>
    </location>
</feature>
<name>A0ABU6YU03_9FABA</name>
<dbReference type="EMBL" id="JASCZI010243248">
    <property type="protein sequence ID" value="MED6212936.1"/>
    <property type="molecule type" value="Genomic_DNA"/>
</dbReference>
<protein>
    <recommendedName>
        <fullName evidence="6">GRF-type domain-containing protein</fullName>
    </recommendedName>
</protein>
<accession>A0ABU6YU03</accession>
<dbReference type="PANTHER" id="PTHR33248">
    <property type="entry name" value="ZINC ION-BINDING PROTEIN"/>
    <property type="match status" value="1"/>
</dbReference>
<gene>
    <name evidence="7" type="ORF">PIB30_088263</name>
</gene>
<keyword evidence="1" id="KW-0479">Metal-binding</keyword>
<proteinExistence type="predicted"/>
<evidence type="ECO:0000256" key="1">
    <source>
        <dbReference type="ARBA" id="ARBA00022723"/>
    </source>
</evidence>
<sequence>MASQSSRSFRASRSSASGHRRPILLCHHGEPAVFKVFGTKENPGRRFWGCVRCKVHEECGFFCWADQEQAMEDPEKVKLRKKVVTLKSKLKVVEGKLKIVVFIGLVGWLGVIWLWLQN</sequence>
<feature type="transmembrane region" description="Helical" evidence="5">
    <location>
        <begin position="97"/>
        <end position="116"/>
    </location>
</feature>
<keyword evidence="5" id="KW-1133">Transmembrane helix</keyword>
<keyword evidence="5" id="KW-0812">Transmembrane</keyword>
<evidence type="ECO:0000256" key="5">
    <source>
        <dbReference type="SAM" id="Phobius"/>
    </source>
</evidence>
<keyword evidence="3" id="KW-0862">Zinc</keyword>
<dbReference type="Pfam" id="PF06839">
    <property type="entry name" value="Zn_ribbon_GRF"/>
    <property type="match status" value="1"/>
</dbReference>